<sequence length="305" mass="33898">MTILNPLFIFMCLTLNNKELYLYNSLYKLINAIIYGSLYINYCYNNLYIFKNIKKKGDIFTLVTNDISISQNTKIKTQVHTVTAESMRLGILLATVGGFLDAYTFICRGGVFANAQTGNIVLLGINIAKGNFRQAFMVLLPILAFILGAIVCEFIKELTSPSITLVTGSERIILIIEIIVLITIGFLPDTVPDIFVTVVISFVCSVQICSFTKLVDSPYNTAMCTANLRSACQSAYAAFRKKDKKLTIKANRYIKIVFSFITGGALSGMLTLSLGGKSIWFAAMILTIALILFTIDDFRFRNSDF</sequence>
<keyword evidence="3" id="KW-1185">Reference proteome</keyword>
<dbReference type="KEGG" id="csb:CLSA_c31370"/>
<dbReference type="PATRIC" id="fig|1345695.3.peg.3115"/>
<protein>
    <recommendedName>
        <fullName evidence="4">DUF1275 domain-containing protein</fullName>
    </recommendedName>
</protein>
<dbReference type="eggNOG" id="COG3619">
    <property type="taxonomic scope" value="Bacteria"/>
</dbReference>
<dbReference type="AlphaFoldDB" id="U5MUA0"/>
<dbReference type="Pfam" id="PF06912">
    <property type="entry name" value="DUF1275"/>
    <property type="match status" value="1"/>
</dbReference>
<dbReference type="PANTHER" id="PTHR37314:SF4">
    <property type="entry name" value="UPF0700 TRANSMEMBRANE PROTEIN YOAK"/>
    <property type="match status" value="1"/>
</dbReference>
<evidence type="ECO:0000313" key="3">
    <source>
        <dbReference type="Proteomes" id="UP000017118"/>
    </source>
</evidence>
<evidence type="ECO:0008006" key="4">
    <source>
        <dbReference type="Google" id="ProtNLM"/>
    </source>
</evidence>
<keyword evidence="1" id="KW-1133">Transmembrane helix</keyword>
<evidence type="ECO:0000256" key="1">
    <source>
        <dbReference type="SAM" id="Phobius"/>
    </source>
</evidence>
<evidence type="ECO:0000313" key="2">
    <source>
        <dbReference type="EMBL" id="AGX44103.1"/>
    </source>
</evidence>
<feature type="transmembrane region" description="Helical" evidence="1">
    <location>
        <begin position="194"/>
        <end position="215"/>
    </location>
</feature>
<dbReference type="HOGENOM" id="CLU_079303_0_1_9"/>
<organism evidence="2 3">
    <name type="scientific">Clostridium saccharobutylicum DSM 13864</name>
    <dbReference type="NCBI Taxonomy" id="1345695"/>
    <lineage>
        <taxon>Bacteria</taxon>
        <taxon>Bacillati</taxon>
        <taxon>Bacillota</taxon>
        <taxon>Clostridia</taxon>
        <taxon>Eubacteriales</taxon>
        <taxon>Clostridiaceae</taxon>
        <taxon>Clostridium</taxon>
    </lineage>
</organism>
<keyword evidence="1" id="KW-0472">Membrane</keyword>
<gene>
    <name evidence="2" type="ORF">CLSA_c31370</name>
</gene>
<feature type="transmembrane region" description="Helical" evidence="1">
    <location>
        <begin position="89"/>
        <end position="112"/>
    </location>
</feature>
<dbReference type="Proteomes" id="UP000017118">
    <property type="component" value="Chromosome"/>
</dbReference>
<feature type="transmembrane region" description="Helical" evidence="1">
    <location>
        <begin position="172"/>
        <end position="188"/>
    </location>
</feature>
<proteinExistence type="predicted"/>
<dbReference type="PANTHER" id="PTHR37314">
    <property type="entry name" value="SLR0142 PROTEIN"/>
    <property type="match status" value="1"/>
</dbReference>
<feature type="transmembrane region" description="Helical" evidence="1">
    <location>
        <begin position="253"/>
        <end position="272"/>
    </location>
</feature>
<feature type="transmembrane region" description="Helical" evidence="1">
    <location>
        <begin position="278"/>
        <end position="295"/>
    </location>
</feature>
<reference evidence="2 3" key="1">
    <citation type="journal article" date="2013" name="Genome Announc.">
        <title>Complete Genome Sequence of the Solvent Producer Clostridium saccharobutylicum NCP262 (DSM 13864).</title>
        <authorList>
            <person name="Poehlein A."/>
            <person name="Hartwich K."/>
            <person name="Krabben P."/>
            <person name="Ehrenreich A."/>
            <person name="Liebl W."/>
            <person name="Durre P."/>
            <person name="Gottschalk G."/>
            <person name="Daniel R."/>
        </authorList>
    </citation>
    <scope>NUCLEOTIDE SEQUENCE [LARGE SCALE GENOMIC DNA]</scope>
    <source>
        <strain evidence="2">DSM 13864</strain>
    </source>
</reference>
<dbReference type="EMBL" id="CP006721">
    <property type="protein sequence ID" value="AGX44103.1"/>
    <property type="molecule type" value="Genomic_DNA"/>
</dbReference>
<feature type="transmembrane region" description="Helical" evidence="1">
    <location>
        <begin position="20"/>
        <end position="44"/>
    </location>
</feature>
<feature type="transmembrane region" description="Helical" evidence="1">
    <location>
        <begin position="132"/>
        <end position="152"/>
    </location>
</feature>
<keyword evidence="1" id="KW-0812">Transmembrane</keyword>
<accession>U5MUA0</accession>
<name>U5MUA0_CLOSA</name>
<dbReference type="InterPro" id="IPR010699">
    <property type="entry name" value="DUF1275"/>
</dbReference>